<dbReference type="Proteomes" id="UP001652740">
    <property type="component" value="Unplaced"/>
</dbReference>
<evidence type="ECO:0000313" key="1">
    <source>
        <dbReference type="Proteomes" id="UP001652740"/>
    </source>
</evidence>
<protein>
    <submittedName>
        <fullName evidence="2">Uncharacterized protein LOC113519919 isoform X3</fullName>
    </submittedName>
</protein>
<evidence type="ECO:0000313" key="2">
    <source>
        <dbReference type="RefSeq" id="XP_052758214.1"/>
    </source>
</evidence>
<accession>A0ABM3N3T8</accession>
<organism evidence="1 2">
    <name type="scientific">Galleria mellonella</name>
    <name type="common">Greater wax moth</name>
    <dbReference type="NCBI Taxonomy" id="7137"/>
    <lineage>
        <taxon>Eukaryota</taxon>
        <taxon>Metazoa</taxon>
        <taxon>Ecdysozoa</taxon>
        <taxon>Arthropoda</taxon>
        <taxon>Hexapoda</taxon>
        <taxon>Insecta</taxon>
        <taxon>Pterygota</taxon>
        <taxon>Neoptera</taxon>
        <taxon>Endopterygota</taxon>
        <taxon>Lepidoptera</taxon>
        <taxon>Glossata</taxon>
        <taxon>Ditrysia</taxon>
        <taxon>Pyraloidea</taxon>
        <taxon>Pyralidae</taxon>
        <taxon>Galleriinae</taxon>
        <taxon>Galleria</taxon>
    </lineage>
</organism>
<name>A0ABM3N3T8_GALME</name>
<keyword evidence="1" id="KW-1185">Reference proteome</keyword>
<sequence>MAGKTVSFNTSCNLYDSNLEALAKWLSCNGEVWGVGPTAVFASAAALFLYNELEGAIFVTGDHAPVSLLEKTLLSSNMLLEMTTVGLLGAQSEIVPLGPLTRFLRQQQPQIHITVCWFLSLCYADYIRKHYCQRFNIPYLEQWQAELHERASCGFHRTMEKINSFVGSVHRRMRGYSQPQPNSDAYTVRAHRLRMRHRWMSAGPQARCQGEMPCAPPATQCLAGDKTQGSACDSSVSQAKQRLMQLRSSKPISPQQGASVAVHRTPASVVLAVQHLRRLTSLEDLPWRNMAVL</sequence>
<proteinExistence type="predicted"/>
<dbReference type="RefSeq" id="XP_052758214.1">
    <property type="nucleotide sequence ID" value="XM_052902254.1"/>
</dbReference>
<dbReference type="GeneID" id="113519919"/>
<gene>
    <name evidence="2" type="primary">LOC113519919</name>
</gene>
<reference evidence="2" key="1">
    <citation type="submission" date="2025-08" db="UniProtKB">
        <authorList>
            <consortium name="RefSeq"/>
        </authorList>
    </citation>
    <scope>IDENTIFICATION</scope>
    <source>
        <tissue evidence="2">Whole larvae</tissue>
    </source>
</reference>